<accession>A0A3N8Q7C9</accession>
<feature type="binding site" evidence="8">
    <location>
        <position position="269"/>
    </location>
    <ligand>
        <name>pyridoxal 5'-phosphate</name>
        <dbReference type="ChEBI" id="CHEBI:597326"/>
    </ligand>
</feature>
<reference evidence="12 13" key="1">
    <citation type="submission" date="2018-08" db="EMBL/GenBank/DDBJ databases">
        <title>Comparative analysis of Burkholderia isolates from Puerto Rico.</title>
        <authorList>
            <person name="Hall C."/>
            <person name="Sahl J."/>
            <person name="Wagner D."/>
        </authorList>
    </citation>
    <scope>NUCLEOTIDE SEQUENCE [LARGE SCALE GENOMIC DNA]</scope>
    <source>
        <strain evidence="12 13">Bp9001</strain>
    </source>
</reference>
<evidence type="ECO:0000259" key="11">
    <source>
        <dbReference type="Pfam" id="PF00155"/>
    </source>
</evidence>
<evidence type="ECO:0000313" key="12">
    <source>
        <dbReference type="EMBL" id="RQT19060.1"/>
    </source>
</evidence>
<dbReference type="InterPro" id="IPR004723">
    <property type="entry name" value="AONS_Archaea/Proteobacteria"/>
</dbReference>
<dbReference type="InterPro" id="IPR022834">
    <property type="entry name" value="AONS_Proteobacteria"/>
</dbReference>
<feature type="binding site" evidence="8">
    <location>
        <position position="167"/>
    </location>
    <ligand>
        <name>substrate</name>
    </ligand>
</feature>
<evidence type="ECO:0000256" key="6">
    <source>
        <dbReference type="ARBA" id="ARBA00022898"/>
    </source>
</evidence>
<comment type="similarity">
    <text evidence="8">Belongs to the class-II pyridoxal-phosphate-dependent aminotransferase family. BioF subfamily.</text>
</comment>
<feature type="binding site" evidence="8">
    <location>
        <position position="51"/>
    </location>
    <ligand>
        <name>substrate</name>
    </ligand>
</feature>
<evidence type="ECO:0000256" key="7">
    <source>
        <dbReference type="ARBA" id="ARBA00047715"/>
    </source>
</evidence>
<dbReference type="HAMAP" id="MF_01693">
    <property type="entry name" value="BioF_aminotrans_2"/>
    <property type="match status" value="1"/>
</dbReference>
<dbReference type="PANTHER" id="PTHR13693:SF100">
    <property type="entry name" value="8-AMINO-7-OXONONANOATE SYNTHASE"/>
    <property type="match status" value="1"/>
</dbReference>
<feature type="binding site" evidence="8">
    <location>
        <position position="388"/>
    </location>
    <ligand>
        <name>substrate</name>
    </ligand>
</feature>
<feature type="binding site" evidence="8">
    <location>
        <begin position="142"/>
        <end position="143"/>
    </location>
    <ligand>
        <name>pyridoxal 5'-phosphate</name>
        <dbReference type="ChEBI" id="CHEBI:597326"/>
    </ligand>
</feature>
<dbReference type="Gene3D" id="3.90.1150.10">
    <property type="entry name" value="Aspartate Aminotransferase, domain 1"/>
    <property type="match status" value="1"/>
</dbReference>
<feature type="region of interest" description="Disordered" evidence="10">
    <location>
        <begin position="1"/>
        <end position="24"/>
    </location>
</feature>
<dbReference type="GO" id="GO:0009102">
    <property type="term" value="P:biotin biosynthetic process"/>
    <property type="evidence" value="ECO:0007669"/>
    <property type="project" value="UniProtKB-UniRule"/>
</dbReference>
<name>A0A3N8Q7C9_9BURK</name>
<dbReference type="Proteomes" id="UP000269271">
    <property type="component" value="Unassembled WGS sequence"/>
</dbReference>
<evidence type="ECO:0000256" key="10">
    <source>
        <dbReference type="SAM" id="MobiDB-lite"/>
    </source>
</evidence>
<dbReference type="InterPro" id="IPR004839">
    <property type="entry name" value="Aminotransferase_I/II_large"/>
</dbReference>
<feature type="compositionally biased region" description="Low complexity" evidence="10">
    <location>
        <begin position="438"/>
        <end position="449"/>
    </location>
</feature>
<dbReference type="InterPro" id="IPR015422">
    <property type="entry name" value="PyrdxlP-dep_Trfase_small"/>
</dbReference>
<gene>
    <name evidence="8 12" type="primary">bioF</name>
    <name evidence="12" type="ORF">DF037_34020</name>
</gene>
<comment type="catalytic activity">
    <reaction evidence="7 8">
        <text>6-carboxyhexanoyl-[ACP] + L-alanine + H(+) = (8S)-8-amino-7-oxononanoate + holo-[ACP] + CO2</text>
        <dbReference type="Rhea" id="RHEA:42288"/>
        <dbReference type="Rhea" id="RHEA-COMP:9685"/>
        <dbReference type="Rhea" id="RHEA-COMP:9955"/>
        <dbReference type="ChEBI" id="CHEBI:15378"/>
        <dbReference type="ChEBI" id="CHEBI:16526"/>
        <dbReference type="ChEBI" id="CHEBI:57972"/>
        <dbReference type="ChEBI" id="CHEBI:64479"/>
        <dbReference type="ChEBI" id="CHEBI:78846"/>
        <dbReference type="ChEBI" id="CHEBI:149468"/>
        <dbReference type="EC" id="2.3.1.47"/>
    </reaction>
</comment>
<dbReference type="SUPFAM" id="SSF53383">
    <property type="entry name" value="PLP-dependent transferases"/>
    <property type="match status" value="1"/>
</dbReference>
<organism evidence="12 13">
    <name type="scientific">Burkholderia contaminans</name>
    <dbReference type="NCBI Taxonomy" id="488447"/>
    <lineage>
        <taxon>Bacteria</taxon>
        <taxon>Pseudomonadati</taxon>
        <taxon>Pseudomonadota</taxon>
        <taxon>Betaproteobacteria</taxon>
        <taxon>Burkholderiales</taxon>
        <taxon>Burkholderiaceae</taxon>
        <taxon>Burkholderia</taxon>
        <taxon>Burkholderia cepacia complex</taxon>
    </lineage>
</organism>
<feature type="modified residue" description="N6-(pyridoxal phosphate)lysine" evidence="8 9">
    <location>
        <position position="272"/>
    </location>
</feature>
<dbReference type="AlphaFoldDB" id="A0A3N8Q7C9"/>
<feature type="domain" description="Aminotransferase class I/classII large" evidence="11">
    <location>
        <begin position="70"/>
        <end position="412"/>
    </location>
</feature>
<proteinExistence type="inferred from homology"/>
<feature type="region of interest" description="Disordered" evidence="10">
    <location>
        <begin position="422"/>
        <end position="482"/>
    </location>
</feature>
<dbReference type="EC" id="2.3.1.47" evidence="8"/>
<evidence type="ECO:0000256" key="4">
    <source>
        <dbReference type="ARBA" id="ARBA00022679"/>
    </source>
</evidence>
<dbReference type="GO" id="GO:0030170">
    <property type="term" value="F:pyridoxal phosphate binding"/>
    <property type="evidence" value="ECO:0007669"/>
    <property type="project" value="UniProtKB-UniRule"/>
</dbReference>
<keyword evidence="5 8" id="KW-0093">Biotin biosynthesis</keyword>
<comment type="cofactor">
    <cofactor evidence="1 8 9">
        <name>pyridoxal 5'-phosphate</name>
        <dbReference type="ChEBI" id="CHEBI:597326"/>
    </cofactor>
</comment>
<dbReference type="NCBIfam" id="TIGR00858">
    <property type="entry name" value="bioF"/>
    <property type="match status" value="1"/>
</dbReference>
<evidence type="ECO:0000256" key="2">
    <source>
        <dbReference type="ARBA" id="ARBA00004746"/>
    </source>
</evidence>
<dbReference type="PANTHER" id="PTHR13693">
    <property type="entry name" value="CLASS II AMINOTRANSFERASE/8-AMINO-7-OXONONANOATE SYNTHASE"/>
    <property type="match status" value="1"/>
</dbReference>
<evidence type="ECO:0000256" key="9">
    <source>
        <dbReference type="PIRSR" id="PIRSR604723-51"/>
    </source>
</evidence>
<dbReference type="Pfam" id="PF00155">
    <property type="entry name" value="Aminotran_1_2"/>
    <property type="match status" value="1"/>
</dbReference>
<dbReference type="EMBL" id="QTQX01000030">
    <property type="protein sequence ID" value="RQT19060.1"/>
    <property type="molecule type" value="Genomic_DNA"/>
</dbReference>
<evidence type="ECO:0000256" key="3">
    <source>
        <dbReference type="ARBA" id="ARBA00011738"/>
    </source>
</evidence>
<evidence type="ECO:0000313" key="13">
    <source>
        <dbReference type="Proteomes" id="UP000269271"/>
    </source>
</evidence>
<comment type="caution">
    <text evidence="12">The sequence shown here is derived from an EMBL/GenBank/DDBJ whole genome shotgun (WGS) entry which is preliminary data.</text>
</comment>
<evidence type="ECO:0000256" key="8">
    <source>
        <dbReference type="HAMAP-Rule" id="MF_01693"/>
    </source>
</evidence>
<evidence type="ECO:0000256" key="5">
    <source>
        <dbReference type="ARBA" id="ARBA00022756"/>
    </source>
</evidence>
<protein>
    <recommendedName>
        <fullName evidence="8">8-amino-7-oxononanoate synthase</fullName>
        <shortName evidence="8">AONS</shortName>
        <ecNumber evidence="8">2.3.1.47</ecNumber>
    </recommendedName>
    <alternativeName>
        <fullName evidence="8">7-keto-8-amino-pelargonic acid synthase</fullName>
        <shortName evidence="8">7-KAP synthase</shortName>
        <shortName evidence="8">KAPA synthase</shortName>
    </alternativeName>
    <alternativeName>
        <fullName evidence="8">8-amino-7-ketopelargonate synthase</fullName>
    </alternativeName>
</protein>
<dbReference type="GO" id="GO:0008710">
    <property type="term" value="F:8-amino-7-oxononanoate synthase activity"/>
    <property type="evidence" value="ECO:0007669"/>
    <property type="project" value="UniProtKB-UniRule"/>
</dbReference>
<feature type="binding site" evidence="8">
    <location>
        <position position="213"/>
    </location>
    <ligand>
        <name>pyridoxal 5'-phosphate</name>
        <dbReference type="ChEBI" id="CHEBI:597326"/>
    </ligand>
</feature>
<dbReference type="InterPro" id="IPR050087">
    <property type="entry name" value="AON_synthase_class-II"/>
</dbReference>
<sequence length="482" mass="50095">MTQQPPRSLRSLPPEGAAASLGAARREAATNPLLDTLQRGLAELDAQGLRRVRRTADTACDARMTVDGREIVGFASNDYLGLAAHPALVAAFAEGARRYGSGSGGSHLLGGHSRAHATLEDELAAFSGGFSDAPRALYFSTGYMANLAAMTALTAKGATIFSDALNHASLIDGMRLSRANVQVYPHADTAALAALLDASDAETKLIVSDTVFSMDGDIAPLAELVALAERHGAWLVVDDAHGFGVLGPQGRGALAAAALRSPHLVYVGTLGKAAGVAGAFVIAHETVIEWMIQRARSYIFTTAAPPAVAHAVSASLKVIAGDEGDARRAHLAALIDRTRALLRNTRWQPVDSHTAVQPLVIGSNDATLTAMRALDAHGLWVPAIRPPTVPVGTSRLRVSLSAAHSFDDLARLEAALIEASEAQAVQETEQPPRSLRSLPPEGAAASLGAARREAEQPPRSPCSLPPEGAAASLGAARRETAA</sequence>
<feature type="binding site" evidence="8">
    <location>
        <position position="241"/>
    </location>
    <ligand>
        <name>pyridoxal 5'-phosphate</name>
        <dbReference type="ChEBI" id="CHEBI:597326"/>
    </ligand>
</feature>
<dbReference type="Gene3D" id="3.40.640.10">
    <property type="entry name" value="Type I PLP-dependent aspartate aminotransferase-like (Major domain)"/>
    <property type="match status" value="1"/>
</dbReference>
<comment type="subunit">
    <text evidence="3 8">Homodimer.</text>
</comment>
<keyword evidence="6 8" id="KW-0663">Pyridoxal phosphate</keyword>
<dbReference type="RefSeq" id="WP_124619685.1">
    <property type="nucleotide sequence ID" value="NZ_JAPQZI010000029.1"/>
</dbReference>
<dbReference type="InterPro" id="IPR015424">
    <property type="entry name" value="PyrdxlP-dep_Trfase"/>
</dbReference>
<keyword evidence="12" id="KW-0012">Acyltransferase</keyword>
<evidence type="ECO:0000256" key="1">
    <source>
        <dbReference type="ARBA" id="ARBA00001933"/>
    </source>
</evidence>
<feature type="compositionally biased region" description="Low complexity" evidence="10">
    <location>
        <begin position="12"/>
        <end position="23"/>
    </location>
</feature>
<dbReference type="InterPro" id="IPR015421">
    <property type="entry name" value="PyrdxlP-dep_Trfase_major"/>
</dbReference>
<keyword evidence="4 8" id="KW-0808">Transferase</keyword>
<comment type="pathway">
    <text evidence="2 8">Cofactor biosynthesis; biotin biosynthesis.</text>
</comment>
<comment type="function">
    <text evidence="8">Catalyzes the decarboxylative condensation of pimeloyl-[acyl-carrier protein] and L-alanine to produce 8-amino-7-oxononanoate (AON), [acyl-carrier protein], and carbon dioxide.</text>
</comment>
<dbReference type="UniPathway" id="UPA00078"/>